<dbReference type="InterPro" id="IPR009057">
    <property type="entry name" value="Homeodomain-like_sf"/>
</dbReference>
<dbReference type="InterPro" id="IPR001005">
    <property type="entry name" value="SANT/Myb"/>
</dbReference>
<keyword evidence="9" id="KW-1185">Reference proteome</keyword>
<evidence type="ECO:0000256" key="4">
    <source>
        <dbReference type="ARBA" id="ARBA00023015"/>
    </source>
</evidence>
<protein>
    <submittedName>
        <fullName evidence="10">Probable transcription factor KAN4 isoform X2</fullName>
    </submittedName>
</protein>
<evidence type="ECO:0000256" key="6">
    <source>
        <dbReference type="ARBA" id="ARBA00023242"/>
    </source>
</evidence>
<proteinExistence type="predicted"/>
<feature type="compositionally biased region" description="Low complexity" evidence="7">
    <location>
        <begin position="201"/>
        <end position="215"/>
    </location>
</feature>
<feature type="region of interest" description="Disordered" evidence="7">
    <location>
        <begin position="149"/>
        <end position="170"/>
    </location>
</feature>
<dbReference type="NCBIfam" id="TIGR01557">
    <property type="entry name" value="myb_SHAQKYF"/>
    <property type="match status" value="1"/>
</dbReference>
<dbReference type="GO" id="GO:0005634">
    <property type="term" value="C:nucleus"/>
    <property type="evidence" value="ECO:0007669"/>
    <property type="project" value="UniProtKB-SubCell"/>
</dbReference>
<gene>
    <name evidence="10" type="primary">LOC111496021</name>
</gene>
<dbReference type="Proteomes" id="UP000504608">
    <property type="component" value="Unplaced"/>
</dbReference>
<feature type="region of interest" description="Disordered" evidence="7">
    <location>
        <begin position="1"/>
        <end position="34"/>
    </location>
</feature>
<dbReference type="Pfam" id="PF00249">
    <property type="entry name" value="Myb_DNA-binding"/>
    <property type="match status" value="1"/>
</dbReference>
<dbReference type="PANTHER" id="PTHR31496:SF25">
    <property type="entry name" value="TRANSCRIPTION FACTOR KAN3-RELATED"/>
    <property type="match status" value="1"/>
</dbReference>
<accession>A0A6J1KP82</accession>
<dbReference type="GeneID" id="111496021"/>
<keyword evidence="5" id="KW-0804">Transcription</keyword>
<evidence type="ECO:0000256" key="1">
    <source>
        <dbReference type="ARBA" id="ARBA00004123"/>
    </source>
</evidence>
<feature type="domain" description="Myb-like" evidence="8">
    <location>
        <begin position="91"/>
        <end position="142"/>
    </location>
</feature>
<dbReference type="FunFam" id="1.10.10.60:FF:000002">
    <property type="entry name" value="Myb family transcription factor"/>
    <property type="match status" value="1"/>
</dbReference>
<keyword evidence="4" id="KW-0805">Transcription regulation</keyword>
<dbReference type="GO" id="GO:0006355">
    <property type="term" value="P:regulation of DNA-templated transcription"/>
    <property type="evidence" value="ECO:0007669"/>
    <property type="project" value="InterPro"/>
</dbReference>
<dbReference type="InterPro" id="IPR044847">
    <property type="entry name" value="KAN_fam"/>
</dbReference>
<dbReference type="PANTHER" id="PTHR31496">
    <property type="entry name" value="TRANSCRIPTION FACTOR KAN2-RELATED"/>
    <property type="match status" value="1"/>
</dbReference>
<keyword evidence="6" id="KW-0539">Nucleus</keyword>
<evidence type="ECO:0000256" key="2">
    <source>
        <dbReference type="ARBA" id="ARBA00022473"/>
    </source>
</evidence>
<organism evidence="9 10">
    <name type="scientific">Cucurbita maxima</name>
    <name type="common">Pumpkin</name>
    <name type="synonym">Winter squash</name>
    <dbReference type="NCBI Taxonomy" id="3661"/>
    <lineage>
        <taxon>Eukaryota</taxon>
        <taxon>Viridiplantae</taxon>
        <taxon>Streptophyta</taxon>
        <taxon>Embryophyta</taxon>
        <taxon>Tracheophyta</taxon>
        <taxon>Spermatophyta</taxon>
        <taxon>Magnoliopsida</taxon>
        <taxon>eudicotyledons</taxon>
        <taxon>Gunneridae</taxon>
        <taxon>Pentapetalae</taxon>
        <taxon>rosids</taxon>
        <taxon>fabids</taxon>
        <taxon>Cucurbitales</taxon>
        <taxon>Cucurbitaceae</taxon>
        <taxon>Cucurbiteae</taxon>
        <taxon>Cucurbita</taxon>
    </lineage>
</organism>
<dbReference type="Gene3D" id="1.10.10.60">
    <property type="entry name" value="Homeodomain-like"/>
    <property type="match status" value="1"/>
</dbReference>
<reference evidence="10" key="1">
    <citation type="submission" date="2025-08" db="UniProtKB">
        <authorList>
            <consortium name="RefSeq"/>
        </authorList>
    </citation>
    <scope>IDENTIFICATION</scope>
    <source>
        <tissue evidence="10">Young leaves</tissue>
    </source>
</reference>
<evidence type="ECO:0000256" key="7">
    <source>
        <dbReference type="SAM" id="MobiDB-lite"/>
    </source>
</evidence>
<keyword evidence="3" id="KW-0221">Differentiation</keyword>
<dbReference type="AlphaFoldDB" id="A0A6J1KP82"/>
<evidence type="ECO:0000259" key="8">
    <source>
        <dbReference type="Pfam" id="PF00249"/>
    </source>
</evidence>
<dbReference type="RefSeq" id="XP_023002009.1">
    <property type="nucleotide sequence ID" value="XM_023146241.1"/>
</dbReference>
<keyword evidence="2" id="KW-0217">Developmental protein</keyword>
<evidence type="ECO:0000313" key="10">
    <source>
        <dbReference type="RefSeq" id="XP_023002009.1"/>
    </source>
</evidence>
<name>A0A6J1KP82_CUCMA</name>
<evidence type="ECO:0000256" key="5">
    <source>
        <dbReference type="ARBA" id="ARBA00023163"/>
    </source>
</evidence>
<evidence type="ECO:0000256" key="3">
    <source>
        <dbReference type="ARBA" id="ARBA00022782"/>
    </source>
</evidence>
<comment type="subcellular location">
    <subcellularLocation>
        <location evidence="1">Nucleus</location>
    </subcellularLocation>
</comment>
<dbReference type="SUPFAM" id="SSF46689">
    <property type="entry name" value="Homeodomain-like"/>
    <property type="match status" value="1"/>
</dbReference>
<sequence length="287" mass="31936">MFTSSHPTTPPPLPDLSLHISPPSNSGSTGSDLSHETAAATGFYLPAKPHMGLPLELETSFNNGRHFNDHLPQIYGRHFKRAAKMGIRAPRMRWTTTLHAHFVHAVQLLGGHERATPKSVLELMNVKDLTLAHVKSHLQMYRTVKSTDKSTALKNQRQEVDPSGAEISNPMWKSSDQMNLVCSSMETNQEMTTRWSQHYSNNNNNNIGNNQQQQQLDRHKASIEISSGIKKQRLEGSCLSLCDHHHGGVYHTNINKLNLDITLGCPTALTIESNTHSSSSELPLLKC</sequence>
<dbReference type="GO" id="GO:0010158">
    <property type="term" value="P:abaxial cell fate specification"/>
    <property type="evidence" value="ECO:0007669"/>
    <property type="project" value="InterPro"/>
</dbReference>
<feature type="region of interest" description="Disordered" evidence="7">
    <location>
        <begin position="198"/>
        <end position="220"/>
    </location>
</feature>
<dbReference type="InterPro" id="IPR006447">
    <property type="entry name" value="Myb_dom_plants"/>
</dbReference>
<evidence type="ECO:0000313" key="9">
    <source>
        <dbReference type="Proteomes" id="UP000504608"/>
    </source>
</evidence>
<dbReference type="GO" id="GO:0000976">
    <property type="term" value="F:transcription cis-regulatory region binding"/>
    <property type="evidence" value="ECO:0007669"/>
    <property type="project" value="InterPro"/>
</dbReference>
<feature type="compositionally biased region" description="Polar residues" evidence="7">
    <location>
        <begin position="22"/>
        <end position="32"/>
    </location>
</feature>